<evidence type="ECO:0000313" key="5">
    <source>
        <dbReference type="EMBL" id="AYD46968.1"/>
    </source>
</evidence>
<dbReference type="KEGG" id="ark:D6B99_04675"/>
<dbReference type="RefSeq" id="WP_119985583.1">
    <property type="nucleotide sequence ID" value="NZ_CP032489.1"/>
</dbReference>
<dbReference type="AlphaFoldDB" id="A0A386HM35"/>
<dbReference type="PROSITE" id="PS51123">
    <property type="entry name" value="OMPA_2"/>
    <property type="match status" value="1"/>
</dbReference>
<dbReference type="PANTHER" id="PTHR30329">
    <property type="entry name" value="STATOR ELEMENT OF FLAGELLAR MOTOR COMPLEX"/>
    <property type="match status" value="1"/>
</dbReference>
<dbReference type="Gene3D" id="1.20.5.170">
    <property type="match status" value="1"/>
</dbReference>
<dbReference type="SUPFAM" id="SSF103088">
    <property type="entry name" value="OmpA-like"/>
    <property type="match status" value="1"/>
</dbReference>
<dbReference type="CDD" id="cd07185">
    <property type="entry name" value="OmpA_C-like"/>
    <property type="match status" value="1"/>
</dbReference>
<evidence type="ECO:0000256" key="1">
    <source>
        <dbReference type="PROSITE-ProRule" id="PRU00473"/>
    </source>
</evidence>
<dbReference type="EMBL" id="CP032489">
    <property type="protein sequence ID" value="AYD46968.1"/>
    <property type="molecule type" value="Genomic_DNA"/>
</dbReference>
<evidence type="ECO:0000256" key="3">
    <source>
        <dbReference type="SAM" id="SignalP"/>
    </source>
</evidence>
<accession>A0A386HM35</accession>
<reference evidence="5 6" key="1">
    <citation type="submission" date="2018-09" db="EMBL/GenBank/DDBJ databases">
        <title>Arachidicoccus sp. nov., a bacterium isolated from soil.</title>
        <authorList>
            <person name="Weon H.-Y."/>
            <person name="Kwon S.-W."/>
            <person name="Lee S.A."/>
        </authorList>
    </citation>
    <scope>NUCLEOTIDE SEQUENCE [LARGE SCALE GENOMIC DNA]</scope>
    <source>
        <strain evidence="5 6">KIS59-12</strain>
    </source>
</reference>
<name>A0A386HM35_9BACT</name>
<feature type="coiled-coil region" evidence="2">
    <location>
        <begin position="34"/>
        <end position="124"/>
    </location>
</feature>
<keyword evidence="3" id="KW-0732">Signal</keyword>
<protein>
    <submittedName>
        <fullName evidence="5">Flagellar motor protein MotB</fullName>
    </submittedName>
</protein>
<dbReference type="OrthoDB" id="9815217at2"/>
<evidence type="ECO:0000313" key="6">
    <source>
        <dbReference type="Proteomes" id="UP000266118"/>
    </source>
</evidence>
<feature type="domain" description="OmpA-like" evidence="4">
    <location>
        <begin position="143"/>
        <end position="264"/>
    </location>
</feature>
<proteinExistence type="predicted"/>
<feature type="signal peptide" evidence="3">
    <location>
        <begin position="1"/>
        <end position="23"/>
    </location>
</feature>
<feature type="chain" id="PRO_5017465178" evidence="3">
    <location>
        <begin position="24"/>
        <end position="273"/>
    </location>
</feature>
<organism evidence="5 6">
    <name type="scientific">Arachidicoccus soli</name>
    <dbReference type="NCBI Taxonomy" id="2341117"/>
    <lineage>
        <taxon>Bacteria</taxon>
        <taxon>Pseudomonadati</taxon>
        <taxon>Bacteroidota</taxon>
        <taxon>Chitinophagia</taxon>
        <taxon>Chitinophagales</taxon>
        <taxon>Chitinophagaceae</taxon>
        <taxon>Arachidicoccus</taxon>
    </lineage>
</organism>
<gene>
    <name evidence="5" type="ORF">D6B99_04675</name>
</gene>
<evidence type="ECO:0000259" key="4">
    <source>
        <dbReference type="PROSITE" id="PS51123"/>
    </source>
</evidence>
<dbReference type="InterPro" id="IPR050330">
    <property type="entry name" value="Bact_OuterMem_StrucFunc"/>
</dbReference>
<keyword evidence="5" id="KW-0282">Flagellum</keyword>
<dbReference type="Gene3D" id="3.30.1330.60">
    <property type="entry name" value="OmpA-like domain"/>
    <property type="match status" value="1"/>
</dbReference>
<keyword evidence="5" id="KW-0966">Cell projection</keyword>
<dbReference type="InterPro" id="IPR036737">
    <property type="entry name" value="OmpA-like_sf"/>
</dbReference>
<keyword evidence="1" id="KW-0472">Membrane</keyword>
<evidence type="ECO:0000256" key="2">
    <source>
        <dbReference type="SAM" id="Coils"/>
    </source>
</evidence>
<dbReference type="Proteomes" id="UP000266118">
    <property type="component" value="Chromosome"/>
</dbReference>
<keyword evidence="2" id="KW-0175">Coiled coil</keyword>
<keyword evidence="5" id="KW-0969">Cilium</keyword>
<keyword evidence="6" id="KW-1185">Reference proteome</keyword>
<dbReference type="PROSITE" id="PS51257">
    <property type="entry name" value="PROKAR_LIPOPROTEIN"/>
    <property type="match status" value="1"/>
</dbReference>
<dbReference type="PANTHER" id="PTHR30329:SF21">
    <property type="entry name" value="LIPOPROTEIN YIAD-RELATED"/>
    <property type="match status" value="1"/>
</dbReference>
<dbReference type="InterPro" id="IPR006665">
    <property type="entry name" value="OmpA-like"/>
</dbReference>
<sequence>MMKNLFLMVMSFALITLFSSCVAKRKLVDAQLQARQLQGDSAMLANRVSNLQNQLSDLNNKNSDLKNDIDNLNGQVASLSHNNSNKQGQLEMSQKALQEQQAKLQHLQDLLDAQKKKSDELRQKMADALAGFNSNELTVTQKNGKVYVSMQESLLFPSGSAAVSKKGVDALAKLAAVLNTNPDIQIDVEGHTDSIPIRGKFQDNWALSTARANSIVRILIDRYRVSPLNLIASGHSQYDPVDTNATADGRAKNRRTDIILSPKLDELYKLLSN</sequence>
<dbReference type="Pfam" id="PF00691">
    <property type="entry name" value="OmpA"/>
    <property type="match status" value="1"/>
</dbReference>
<dbReference type="GO" id="GO:0016020">
    <property type="term" value="C:membrane"/>
    <property type="evidence" value="ECO:0007669"/>
    <property type="project" value="UniProtKB-UniRule"/>
</dbReference>